<evidence type="ECO:0000313" key="2">
    <source>
        <dbReference type="EMBL" id="KZF19292.1"/>
    </source>
</evidence>
<feature type="region of interest" description="Disordered" evidence="1">
    <location>
        <begin position="210"/>
        <end position="245"/>
    </location>
</feature>
<dbReference type="GeneID" id="28901786"/>
<dbReference type="RefSeq" id="XP_018184847.1">
    <property type="nucleotide sequence ID" value="XM_018336649.1"/>
</dbReference>
<accession>A0A164ZMV7</accession>
<evidence type="ECO:0008006" key="4">
    <source>
        <dbReference type="Google" id="ProtNLM"/>
    </source>
</evidence>
<feature type="region of interest" description="Disordered" evidence="1">
    <location>
        <begin position="332"/>
        <end position="367"/>
    </location>
</feature>
<reference evidence="2 3" key="1">
    <citation type="journal article" date="2016" name="Fungal Biol.">
        <title>The genome of Xylona heveae provides a window into fungal endophytism.</title>
        <authorList>
            <person name="Gazis R."/>
            <person name="Kuo A."/>
            <person name="Riley R."/>
            <person name="LaButti K."/>
            <person name="Lipzen A."/>
            <person name="Lin J."/>
            <person name="Amirebrahimi M."/>
            <person name="Hesse C.N."/>
            <person name="Spatafora J.W."/>
            <person name="Henrissat B."/>
            <person name="Hainaut M."/>
            <person name="Grigoriev I.V."/>
            <person name="Hibbett D.S."/>
        </authorList>
    </citation>
    <scope>NUCLEOTIDE SEQUENCE [LARGE SCALE GENOMIC DNA]</scope>
    <source>
        <strain evidence="2 3">TC161</strain>
    </source>
</reference>
<evidence type="ECO:0000313" key="3">
    <source>
        <dbReference type="Proteomes" id="UP000076632"/>
    </source>
</evidence>
<dbReference type="EMBL" id="KV407467">
    <property type="protein sequence ID" value="KZF19292.1"/>
    <property type="molecule type" value="Genomic_DNA"/>
</dbReference>
<organism evidence="2 3">
    <name type="scientific">Xylona heveae (strain CBS 132557 / TC161)</name>
    <dbReference type="NCBI Taxonomy" id="1328760"/>
    <lineage>
        <taxon>Eukaryota</taxon>
        <taxon>Fungi</taxon>
        <taxon>Dikarya</taxon>
        <taxon>Ascomycota</taxon>
        <taxon>Pezizomycotina</taxon>
        <taxon>Xylonomycetes</taxon>
        <taxon>Xylonales</taxon>
        <taxon>Xylonaceae</taxon>
        <taxon>Xylona</taxon>
    </lineage>
</organism>
<feature type="compositionally biased region" description="Low complexity" evidence="1">
    <location>
        <begin position="7"/>
        <end position="23"/>
    </location>
</feature>
<dbReference type="Proteomes" id="UP000076632">
    <property type="component" value="Unassembled WGS sequence"/>
</dbReference>
<gene>
    <name evidence="2" type="ORF">L228DRAFT_50209</name>
</gene>
<feature type="region of interest" description="Disordered" evidence="1">
    <location>
        <begin position="294"/>
        <end position="320"/>
    </location>
</feature>
<evidence type="ECO:0000256" key="1">
    <source>
        <dbReference type="SAM" id="MobiDB-lite"/>
    </source>
</evidence>
<dbReference type="OrthoDB" id="3506470at2759"/>
<sequence length="429" mass="46836">MVHVRRSFSSSRSSHSRSTTSSSDQDCGRTLVEPATPEPQPESHFSHILSTPPETPETHDTYDPMLYQNDTTTEHSSSCSFPSHPSSASKLLLLSSPSHPSHHPVLSPLHLSKPSLAAVSRPLFLTPPHSPEKRLPTPAAIQQSVISPSSYHPCLNIAPSVANVISLLEASISNFPCTMLQPDSTTIDLVRDAQAALHAVPAGLSLHRHPHPHHPPAGAYGSSSGMTNHHQHFGLQQHLHHQPRPRQLKTDLSPFQRVFPITSDFLRGTLYANIVAWNYITDLMATTSNSVSTHDETHWNYHHQQRKQQQRQQKQQKQHVNTISLKAAQTLGLGLTPPSSSSSSSSSHGYGTGAGPNAASDKGPSMSPARLARLERNLGVCVGRLMEAMCGKGRRDGDATLVTTVREVVRQMEDASLNATLTYLNFLRV</sequence>
<feature type="compositionally biased region" description="Basic residues" evidence="1">
    <location>
        <begin position="300"/>
        <end position="317"/>
    </location>
</feature>
<name>A0A164ZMV7_XYLHT</name>
<feature type="region of interest" description="Disordered" evidence="1">
    <location>
        <begin position="1"/>
        <end position="83"/>
    </location>
</feature>
<proteinExistence type="predicted"/>
<keyword evidence="3" id="KW-1185">Reference proteome</keyword>
<dbReference type="InParanoid" id="A0A164ZMV7"/>
<dbReference type="AlphaFoldDB" id="A0A164ZMV7"/>
<protein>
    <recommendedName>
        <fullName evidence="4">Aflatoxin regulatory protein domain-containing protein</fullName>
    </recommendedName>
</protein>